<dbReference type="Gene3D" id="3.30.1740.10">
    <property type="entry name" value="Zinc finger, PARP-type"/>
    <property type="match status" value="1"/>
</dbReference>
<dbReference type="EMBL" id="CAXAMN010011281">
    <property type="protein sequence ID" value="CAK9034867.1"/>
    <property type="molecule type" value="Genomic_DNA"/>
</dbReference>
<comment type="caution">
    <text evidence="8">The sequence shown here is derived from an EMBL/GenBank/DDBJ whole genome shotgun (WGS) entry which is preliminary data.</text>
</comment>
<sequence>MESRALARAEADRQRRLLREKAAAPEPEKFETPESSPPGTPKEESVEDPQEEFQEMEETPEEIQKPDEVSVQDEMPQEDLNEEDDEPEQQEEEGDAGSPISKEEAEAEEAEEAEEVEEAADEDEDDEELPMTKGRISQEAMGRLNPVADTGLALGIGMVAVQGEEQEVDSDDLLDFETVKNKTERKAEKQTQRRVKEEHASRAAIRKEAQRQRELRAKEQRESKEQAEAAAAASEAAKPKAAAPKHEMIKLSDLRRSQMEEETLDDVSVTPAWFKVDWLRFASDVPKRRAWYVVDYAKTGRSTCKEFRCKKAIAEGELRIGIEAPEDDHRGSQLGWYHPPCLWKTFSFQKNANKKIESTEDIKNFHHLRNEDRELIESLLEGKTVESPKGAPSSSLRKKIITKVEGNTMTLTGPTFQFKEDLKKLGAKFNGELKAWIITKKDNDTFEHVEKFLAGDDDESVVKRPAKRQRT</sequence>
<dbReference type="InterPro" id="IPR001510">
    <property type="entry name" value="Znf_PARP"/>
</dbReference>
<feature type="domain" description="PARP-type" evidence="7">
    <location>
        <begin position="292"/>
        <end position="384"/>
    </location>
</feature>
<keyword evidence="4" id="KW-0862">Zinc</keyword>
<name>A0ABP0L9D5_9DINO</name>
<feature type="compositionally biased region" description="Acidic residues" evidence="6">
    <location>
        <begin position="105"/>
        <end position="129"/>
    </location>
</feature>
<keyword evidence="9" id="KW-1185">Reference proteome</keyword>
<evidence type="ECO:0000256" key="5">
    <source>
        <dbReference type="ARBA" id="ARBA00023242"/>
    </source>
</evidence>
<feature type="compositionally biased region" description="Low complexity" evidence="6">
    <location>
        <begin position="228"/>
        <end position="242"/>
    </location>
</feature>
<feature type="compositionally biased region" description="Basic and acidic residues" evidence="6">
    <location>
        <begin position="177"/>
        <end position="227"/>
    </location>
</feature>
<feature type="compositionally biased region" description="Acidic residues" evidence="6">
    <location>
        <begin position="45"/>
        <end position="61"/>
    </location>
</feature>
<evidence type="ECO:0000256" key="2">
    <source>
        <dbReference type="ARBA" id="ARBA00022723"/>
    </source>
</evidence>
<dbReference type="PROSITE" id="PS50064">
    <property type="entry name" value="ZF_PARP_2"/>
    <property type="match status" value="1"/>
</dbReference>
<feature type="compositionally biased region" description="Acidic residues" evidence="6">
    <location>
        <begin position="164"/>
        <end position="175"/>
    </location>
</feature>
<dbReference type="Proteomes" id="UP001642484">
    <property type="component" value="Unassembled WGS sequence"/>
</dbReference>
<gene>
    <name evidence="8" type="ORF">CCMP2556_LOCUS19681</name>
</gene>
<feature type="compositionally biased region" description="Acidic residues" evidence="6">
    <location>
        <begin position="75"/>
        <end position="95"/>
    </location>
</feature>
<keyword evidence="2" id="KW-0479">Metal-binding</keyword>
<evidence type="ECO:0000313" key="9">
    <source>
        <dbReference type="Proteomes" id="UP001642484"/>
    </source>
</evidence>
<comment type="subcellular location">
    <subcellularLocation>
        <location evidence="1">Nucleus</location>
    </subcellularLocation>
</comment>
<feature type="region of interest" description="Disordered" evidence="6">
    <location>
        <begin position="164"/>
        <end position="246"/>
    </location>
</feature>
<evidence type="ECO:0000256" key="4">
    <source>
        <dbReference type="ARBA" id="ARBA00022833"/>
    </source>
</evidence>
<reference evidence="8 9" key="1">
    <citation type="submission" date="2024-02" db="EMBL/GenBank/DDBJ databases">
        <authorList>
            <person name="Chen Y."/>
            <person name="Shah S."/>
            <person name="Dougan E. K."/>
            <person name="Thang M."/>
            <person name="Chan C."/>
        </authorList>
    </citation>
    <scope>NUCLEOTIDE SEQUENCE [LARGE SCALE GENOMIC DNA]</scope>
</reference>
<accession>A0ABP0L9D5</accession>
<dbReference type="SUPFAM" id="SSF57716">
    <property type="entry name" value="Glucocorticoid receptor-like (DNA-binding domain)"/>
    <property type="match status" value="1"/>
</dbReference>
<dbReference type="SMART" id="SM01336">
    <property type="entry name" value="zf-PARP"/>
    <property type="match status" value="1"/>
</dbReference>
<proteinExistence type="predicted"/>
<keyword evidence="5" id="KW-0539">Nucleus</keyword>
<feature type="compositionally biased region" description="Basic and acidic residues" evidence="6">
    <location>
        <begin position="1"/>
        <end position="32"/>
    </location>
</feature>
<evidence type="ECO:0000313" key="8">
    <source>
        <dbReference type="EMBL" id="CAK9034867.1"/>
    </source>
</evidence>
<protein>
    <recommendedName>
        <fullName evidence="7">PARP-type domain-containing protein</fullName>
    </recommendedName>
</protein>
<evidence type="ECO:0000256" key="1">
    <source>
        <dbReference type="ARBA" id="ARBA00004123"/>
    </source>
</evidence>
<feature type="region of interest" description="Disordered" evidence="6">
    <location>
        <begin position="1"/>
        <end position="142"/>
    </location>
</feature>
<evidence type="ECO:0000256" key="6">
    <source>
        <dbReference type="SAM" id="MobiDB-lite"/>
    </source>
</evidence>
<dbReference type="Pfam" id="PF00645">
    <property type="entry name" value="zf-PARP"/>
    <property type="match status" value="1"/>
</dbReference>
<evidence type="ECO:0000259" key="7">
    <source>
        <dbReference type="PROSITE" id="PS50064"/>
    </source>
</evidence>
<dbReference type="InterPro" id="IPR036957">
    <property type="entry name" value="Znf_PARP_sf"/>
</dbReference>
<keyword evidence="3" id="KW-0863">Zinc-finger</keyword>
<evidence type="ECO:0000256" key="3">
    <source>
        <dbReference type="ARBA" id="ARBA00022771"/>
    </source>
</evidence>
<organism evidence="8 9">
    <name type="scientific">Durusdinium trenchii</name>
    <dbReference type="NCBI Taxonomy" id="1381693"/>
    <lineage>
        <taxon>Eukaryota</taxon>
        <taxon>Sar</taxon>
        <taxon>Alveolata</taxon>
        <taxon>Dinophyceae</taxon>
        <taxon>Suessiales</taxon>
        <taxon>Symbiodiniaceae</taxon>
        <taxon>Durusdinium</taxon>
    </lineage>
</organism>